<comment type="function">
    <text evidence="1">Required for ubiquinone (coenzyme Q) biosynthesis. Binds hydrophobic ubiquinone biosynthetic intermediates via its SCP2 domain and is essential for the stability of the Ubi complex. May constitute a docking platform where Ubi enzymes assemble and access their SCP2-bound polyprenyl substrates.</text>
</comment>
<dbReference type="Pfam" id="PF02036">
    <property type="entry name" value="SCP2"/>
    <property type="match status" value="1"/>
</dbReference>
<keyword evidence="1" id="KW-0831">Ubiquinone biosynthesis</keyword>
<evidence type="ECO:0000256" key="2">
    <source>
        <dbReference type="SAM" id="Coils"/>
    </source>
</evidence>
<comment type="similarity">
    <text evidence="1">Belongs to the UbiJ family.</text>
</comment>
<dbReference type="Proteomes" id="UP000218172">
    <property type="component" value="Unassembled WGS sequence"/>
</dbReference>
<dbReference type="UniPathway" id="UPA00232"/>
<dbReference type="GO" id="GO:0005737">
    <property type="term" value="C:cytoplasm"/>
    <property type="evidence" value="ECO:0007669"/>
    <property type="project" value="UniProtKB-SubCell"/>
</dbReference>
<comment type="subcellular location">
    <subcellularLocation>
        <location evidence="1">Cytoplasm</location>
    </subcellularLocation>
</comment>
<gene>
    <name evidence="1" type="primary">ubiJ</name>
    <name evidence="4" type="ORF">COC19_08060</name>
</gene>
<dbReference type="HAMAP" id="MF_02215">
    <property type="entry name" value="UbiJ"/>
    <property type="match status" value="1"/>
</dbReference>
<evidence type="ECO:0000256" key="1">
    <source>
        <dbReference type="HAMAP-Rule" id="MF_02215"/>
    </source>
</evidence>
<keyword evidence="1" id="KW-0963">Cytoplasm</keyword>
<dbReference type="PANTHER" id="PTHR38693">
    <property type="entry name" value="UBIQUINONE BIOSYNTHESIS PROTEIN UBIJ"/>
    <property type="match status" value="1"/>
</dbReference>
<organism evidence="4 5">
    <name type="scientific">SAR86 cluster bacterium</name>
    <dbReference type="NCBI Taxonomy" id="2030880"/>
    <lineage>
        <taxon>Bacteria</taxon>
        <taxon>Pseudomonadati</taxon>
        <taxon>Pseudomonadota</taxon>
        <taxon>Gammaproteobacteria</taxon>
        <taxon>SAR86 cluster</taxon>
    </lineage>
</organism>
<sequence>MCYSCGAQGGLSLRPTSYPVLLLREARKVNFLISTATLLPIQQLINTLLQQDPHSQTLLSKHAGKVIEVCAELPSVHLSVFLDHGSIRLGAMSADDMDLVADAKVAGKSSDLFQLISADADSRPLANKAISITGDAHLVQDIFQIFSGLEIDWQDHLSGLIGDIATQQFSQLFRQLGAMGKQVGRSAKQNIDEYVHEELRLLPSKAEAEALLDDTDELRLRLDRLAARMESFQRQIESQIELNEAK</sequence>
<dbReference type="GO" id="GO:0006744">
    <property type="term" value="P:ubiquinone biosynthetic process"/>
    <property type="evidence" value="ECO:0007669"/>
    <property type="project" value="UniProtKB-UniRule"/>
</dbReference>
<comment type="caution">
    <text evidence="4">The sequence shown here is derived from an EMBL/GenBank/DDBJ whole genome shotgun (WGS) entry which is preliminary data.</text>
</comment>
<feature type="coiled-coil region" evidence="2">
    <location>
        <begin position="208"/>
        <end position="242"/>
    </location>
</feature>
<comment type="pathway">
    <text evidence="1">Cofactor biosynthesis; ubiquinone biosynthesis.</text>
</comment>
<dbReference type="PANTHER" id="PTHR38693:SF1">
    <property type="entry name" value="UBIQUINONE BIOSYNTHESIS ACCESSORY FACTOR UBIJ"/>
    <property type="match status" value="1"/>
</dbReference>
<evidence type="ECO:0000313" key="4">
    <source>
        <dbReference type="EMBL" id="PCH58935.1"/>
    </source>
</evidence>
<dbReference type="InterPro" id="IPR003033">
    <property type="entry name" value="SCP2_sterol-bd_dom"/>
</dbReference>
<accession>A0A2A4MFQ4</accession>
<dbReference type="AlphaFoldDB" id="A0A2A4MFQ4"/>
<protein>
    <recommendedName>
        <fullName evidence="1">Ubiquinone biosynthesis accessory factor UbiJ</fullName>
    </recommendedName>
</protein>
<name>A0A2A4MFQ4_9GAMM</name>
<evidence type="ECO:0000313" key="5">
    <source>
        <dbReference type="Proteomes" id="UP000218172"/>
    </source>
</evidence>
<dbReference type="EMBL" id="NVQR01000147">
    <property type="protein sequence ID" value="PCH58935.1"/>
    <property type="molecule type" value="Genomic_DNA"/>
</dbReference>
<reference evidence="5" key="1">
    <citation type="submission" date="2017-08" db="EMBL/GenBank/DDBJ databases">
        <title>A dynamic microbial community with high functional redundancy inhabits the cold, oxic subseafloor aquifer.</title>
        <authorList>
            <person name="Tully B.J."/>
            <person name="Wheat C.G."/>
            <person name="Glazer B.T."/>
            <person name="Huber J.A."/>
        </authorList>
    </citation>
    <scope>NUCLEOTIDE SEQUENCE [LARGE SCALE GENOMIC DNA]</scope>
</reference>
<proteinExistence type="inferred from homology"/>
<feature type="domain" description="SCP2" evidence="3">
    <location>
        <begin position="45"/>
        <end position="146"/>
    </location>
</feature>
<dbReference type="InterPro" id="IPR038989">
    <property type="entry name" value="UbiJ"/>
</dbReference>
<keyword evidence="2" id="KW-0175">Coiled coil</keyword>
<evidence type="ECO:0000259" key="3">
    <source>
        <dbReference type="Pfam" id="PF02036"/>
    </source>
</evidence>